<keyword evidence="6" id="KW-0325">Glycoprotein</keyword>
<dbReference type="PANTHER" id="PTHR11802:SF472">
    <property type="entry name" value="SERINE CARBOXYPEPTIDASE CPVL-RELATED"/>
    <property type="match status" value="1"/>
</dbReference>
<dbReference type="InterPro" id="IPR029058">
    <property type="entry name" value="AB_hydrolase_fold"/>
</dbReference>
<evidence type="ECO:0000256" key="3">
    <source>
        <dbReference type="ARBA" id="ARBA00022670"/>
    </source>
</evidence>
<dbReference type="EC" id="3.4.16.-" evidence="7"/>
<keyword evidence="4 7" id="KW-0732">Signal</keyword>
<dbReference type="AlphaFoldDB" id="A0A0H4K9G0"/>
<dbReference type="FunFam" id="3.40.50.1820:FF:000096">
    <property type="entry name" value="Carboxypeptidase vitellogenic-like"/>
    <property type="match status" value="1"/>
</dbReference>
<evidence type="ECO:0000256" key="5">
    <source>
        <dbReference type="ARBA" id="ARBA00022801"/>
    </source>
</evidence>
<evidence type="ECO:0000256" key="4">
    <source>
        <dbReference type="ARBA" id="ARBA00022729"/>
    </source>
</evidence>
<evidence type="ECO:0000256" key="2">
    <source>
        <dbReference type="ARBA" id="ARBA00022645"/>
    </source>
</evidence>
<keyword evidence="5 7" id="KW-0378">Hydrolase</keyword>
<organism evidence="8">
    <name type="scientific">Tigriopus japonicus</name>
    <name type="common">Copepod</name>
    <dbReference type="NCBI Taxonomy" id="158387"/>
    <lineage>
        <taxon>Eukaryota</taxon>
        <taxon>Metazoa</taxon>
        <taxon>Ecdysozoa</taxon>
        <taxon>Arthropoda</taxon>
        <taxon>Crustacea</taxon>
        <taxon>Multicrustacea</taxon>
        <taxon>Hexanauplia</taxon>
        <taxon>Copepoda</taxon>
        <taxon>Harpacticoida</taxon>
        <taxon>Harpacticidae</taxon>
        <taxon>Tigriopus</taxon>
    </lineage>
</organism>
<dbReference type="InterPro" id="IPR001563">
    <property type="entry name" value="Peptidase_S10"/>
</dbReference>
<dbReference type="SUPFAM" id="SSF53474">
    <property type="entry name" value="alpha/beta-Hydrolases"/>
    <property type="match status" value="1"/>
</dbReference>
<dbReference type="InterPro" id="IPR018202">
    <property type="entry name" value="Ser_caboxypep_ser_AS"/>
</dbReference>
<dbReference type="EMBL" id="KR061512">
    <property type="protein sequence ID" value="AKO90270.1"/>
    <property type="molecule type" value="mRNA"/>
</dbReference>
<feature type="chain" id="PRO_5006516403" description="Carboxypeptidase" evidence="7">
    <location>
        <begin position="23"/>
        <end position="506"/>
    </location>
</feature>
<keyword evidence="3 7" id="KW-0645">Protease</keyword>
<sequence length="506" mass="58024">MARFSQNLAFCLIISLFRVSNGSWIDRTSNTIHKLVRNIEPTWNEVSDEVQSILSAIPKRGSNLLEFFNNASTGNFSESEVGKPLFLTPLLESNKVSQARKQAKVGEISAIPSYTGFMTVNKKFNSNMFFWYVPAAFNAETAPLVVWLQGGPGGSSLFGFFVEHGPFYVDKEINLRLRPTSWALTYNMLYIDQPVGTGFSFTDSEKGYAKNQDDVARDLYNFMQQFYKMFPELLQNELYITGESYAGKYVPAISYKIHQENKKGTQPKLPLTGLAIGDGLCDPENQLAYGEFIFQIGLVDEKDRDIIKDISKVIKGYIRAKDWPKAARVYDNVIDYFENKTQLSFYYNYLLSDQPDTFTYYTQWLEKPSVRKDIHVGNLKYSDISMKVHQYLYEDMPKTIKPWLETLLDANYKVMIYNGQLDVIIAYPATEHFIANLNWQGKSQYNNASRLVWKVGGDVAGYAREVGNFRQVMVRNAGHILPYDQPKWAFDMMQRFIHGKSFGDKA</sequence>
<dbReference type="GO" id="GO:0006508">
    <property type="term" value="P:proteolysis"/>
    <property type="evidence" value="ECO:0007669"/>
    <property type="project" value="UniProtKB-KW"/>
</dbReference>
<evidence type="ECO:0000256" key="1">
    <source>
        <dbReference type="ARBA" id="ARBA00009431"/>
    </source>
</evidence>
<protein>
    <recommendedName>
        <fullName evidence="7">Carboxypeptidase</fullName>
        <ecNumber evidence="7">3.4.16.-</ecNumber>
    </recommendedName>
</protein>
<name>A0A0H4K9G0_TIGJA</name>
<reference evidence="8" key="2">
    <citation type="submission" date="2015-04" db="EMBL/GenBank/DDBJ databases">
        <authorList>
            <person name="Rhee J.-S."/>
            <person name="Kim B.-M."/>
            <person name="Jeong C.-B."/>
            <person name="Lee J.-H."/>
            <person name="Lee J.-S."/>
        </authorList>
    </citation>
    <scope>NUCLEOTIDE SEQUENCE</scope>
</reference>
<evidence type="ECO:0000256" key="7">
    <source>
        <dbReference type="RuleBase" id="RU361156"/>
    </source>
</evidence>
<dbReference type="Gene3D" id="3.40.50.1820">
    <property type="entry name" value="alpha/beta hydrolase"/>
    <property type="match status" value="1"/>
</dbReference>
<dbReference type="PANTHER" id="PTHR11802">
    <property type="entry name" value="SERINE PROTEASE FAMILY S10 SERINE CARBOXYPEPTIDASE"/>
    <property type="match status" value="1"/>
</dbReference>
<comment type="similarity">
    <text evidence="1 7">Belongs to the peptidase S10 family.</text>
</comment>
<proteinExistence type="evidence at transcript level"/>
<dbReference type="GO" id="GO:0004185">
    <property type="term" value="F:serine-type carboxypeptidase activity"/>
    <property type="evidence" value="ECO:0007669"/>
    <property type="project" value="UniProtKB-UniRule"/>
</dbReference>
<evidence type="ECO:0000256" key="6">
    <source>
        <dbReference type="ARBA" id="ARBA00023180"/>
    </source>
</evidence>
<dbReference type="PRINTS" id="PR00724">
    <property type="entry name" value="CRBOXYPTASEC"/>
</dbReference>
<accession>A0A0H4K9G0</accession>
<dbReference type="PROSITE" id="PS00131">
    <property type="entry name" value="CARBOXYPEPT_SER_SER"/>
    <property type="match status" value="1"/>
</dbReference>
<dbReference type="Pfam" id="PF00450">
    <property type="entry name" value="Peptidase_S10"/>
    <property type="match status" value="1"/>
</dbReference>
<reference evidence="8" key="1">
    <citation type="journal article" date="2015" name="Dev. Comp. Immunol.">
        <title>Genome-wide identification and transcript profile of the whole cathepsin superfamily in the intertidal copepod Tigriopus japonicus.</title>
        <authorList>
            <person name="Jeong C.B."/>
            <person name="Kim B.M."/>
            <person name="Choi H.J."/>
            <person name="Baek I."/>
            <person name="Souissi S."/>
            <person name="Park H.G."/>
            <person name="Lee J.S."/>
            <person name="Rhee J.S."/>
        </authorList>
    </citation>
    <scope>NUCLEOTIDE SEQUENCE</scope>
</reference>
<feature type="signal peptide" evidence="7">
    <location>
        <begin position="1"/>
        <end position="22"/>
    </location>
</feature>
<keyword evidence="2 7" id="KW-0121">Carboxypeptidase</keyword>
<evidence type="ECO:0000313" key="8">
    <source>
        <dbReference type="EMBL" id="AKO90270.1"/>
    </source>
</evidence>